<dbReference type="AlphaFoldDB" id="K3XNK2"/>
<evidence type="ECO:0000313" key="3">
    <source>
        <dbReference type="Proteomes" id="UP000004995"/>
    </source>
</evidence>
<keyword evidence="3" id="KW-1185">Reference proteome</keyword>
<evidence type="ECO:0000313" key="2">
    <source>
        <dbReference type="EnsemblPlants" id="KQL03964"/>
    </source>
</evidence>
<dbReference type="InParanoid" id="K3XNK2"/>
<dbReference type="HOGENOM" id="CLU_2350676_0_0_1"/>
<evidence type="ECO:0000256" key="1">
    <source>
        <dbReference type="SAM" id="MobiDB-lite"/>
    </source>
</evidence>
<accession>K3XNK2</accession>
<dbReference type="EMBL" id="AGNK02002809">
    <property type="status" value="NOT_ANNOTATED_CDS"/>
    <property type="molecule type" value="Genomic_DNA"/>
</dbReference>
<reference evidence="3" key="1">
    <citation type="journal article" date="2012" name="Nat. Biotechnol.">
        <title>Reference genome sequence of the model plant Setaria.</title>
        <authorList>
            <person name="Bennetzen J.L."/>
            <person name="Schmutz J."/>
            <person name="Wang H."/>
            <person name="Percifield R."/>
            <person name="Hawkins J."/>
            <person name="Pontaroli A.C."/>
            <person name="Estep M."/>
            <person name="Feng L."/>
            <person name="Vaughn J.N."/>
            <person name="Grimwood J."/>
            <person name="Jenkins J."/>
            <person name="Barry K."/>
            <person name="Lindquist E."/>
            <person name="Hellsten U."/>
            <person name="Deshpande S."/>
            <person name="Wang X."/>
            <person name="Wu X."/>
            <person name="Mitros T."/>
            <person name="Triplett J."/>
            <person name="Yang X."/>
            <person name="Ye C.Y."/>
            <person name="Mauro-Herrera M."/>
            <person name="Wang L."/>
            <person name="Li P."/>
            <person name="Sharma M."/>
            <person name="Sharma R."/>
            <person name="Ronald P.C."/>
            <person name="Panaud O."/>
            <person name="Kellogg E.A."/>
            <person name="Brutnell T.P."/>
            <person name="Doust A.N."/>
            <person name="Tuskan G.A."/>
            <person name="Rokhsar D."/>
            <person name="Devos K.M."/>
        </authorList>
    </citation>
    <scope>NUCLEOTIDE SEQUENCE [LARGE SCALE GENOMIC DNA]</scope>
    <source>
        <strain evidence="3">cv. Yugu1</strain>
    </source>
</reference>
<organism evidence="2 3">
    <name type="scientific">Setaria italica</name>
    <name type="common">Foxtail millet</name>
    <name type="synonym">Panicum italicum</name>
    <dbReference type="NCBI Taxonomy" id="4555"/>
    <lineage>
        <taxon>Eukaryota</taxon>
        <taxon>Viridiplantae</taxon>
        <taxon>Streptophyta</taxon>
        <taxon>Embryophyta</taxon>
        <taxon>Tracheophyta</taxon>
        <taxon>Spermatophyta</taxon>
        <taxon>Magnoliopsida</taxon>
        <taxon>Liliopsida</taxon>
        <taxon>Poales</taxon>
        <taxon>Poaceae</taxon>
        <taxon>PACMAD clade</taxon>
        <taxon>Panicoideae</taxon>
        <taxon>Panicodae</taxon>
        <taxon>Paniceae</taxon>
        <taxon>Cenchrinae</taxon>
        <taxon>Setaria</taxon>
    </lineage>
</organism>
<feature type="compositionally biased region" description="Basic and acidic residues" evidence="1">
    <location>
        <begin position="67"/>
        <end position="83"/>
    </location>
</feature>
<protein>
    <submittedName>
        <fullName evidence="2">Uncharacterized protein</fullName>
    </submittedName>
</protein>
<name>K3XNK2_SETIT</name>
<reference evidence="2" key="2">
    <citation type="submission" date="2018-08" db="UniProtKB">
        <authorList>
            <consortium name="EnsemblPlants"/>
        </authorList>
    </citation>
    <scope>IDENTIFICATION</scope>
    <source>
        <strain evidence="2">Yugu1</strain>
    </source>
</reference>
<sequence>MSRHATDAVSAGADWSLQNKQGWSALQEAICWRGRAEEYSSYTQILIKLSDDGCYCYLENTNRGENMKKELQHPTGRKDDGKGIRRLQGPTHYTGLV</sequence>
<dbReference type="Gramene" id="KQL03964">
    <property type="protein sequence ID" value="KQL03964"/>
    <property type="gene ID" value="SETIT_003475mg"/>
</dbReference>
<feature type="region of interest" description="Disordered" evidence="1">
    <location>
        <begin position="67"/>
        <end position="97"/>
    </location>
</feature>
<dbReference type="Proteomes" id="UP000004995">
    <property type="component" value="Unassembled WGS sequence"/>
</dbReference>
<proteinExistence type="predicted"/>
<dbReference type="EnsemblPlants" id="KQL03964">
    <property type="protein sequence ID" value="KQL03964"/>
    <property type="gene ID" value="SETIT_003475mg"/>
</dbReference>